<comment type="caution">
    <text evidence="4">The sequence shown here is derived from an EMBL/GenBank/DDBJ whole genome shotgun (WGS) entry which is preliminary data.</text>
</comment>
<feature type="region of interest" description="Disordered" evidence="1">
    <location>
        <begin position="343"/>
        <end position="370"/>
    </location>
</feature>
<feature type="signal peptide" evidence="3">
    <location>
        <begin position="1"/>
        <end position="18"/>
    </location>
</feature>
<keyword evidence="2" id="KW-0472">Membrane</keyword>
<evidence type="ECO:0000256" key="1">
    <source>
        <dbReference type="SAM" id="MobiDB-lite"/>
    </source>
</evidence>
<dbReference type="EMBL" id="JACVVK020000396">
    <property type="protein sequence ID" value="KAK7475717.1"/>
    <property type="molecule type" value="Genomic_DNA"/>
</dbReference>
<feature type="region of interest" description="Disordered" evidence="1">
    <location>
        <begin position="400"/>
        <end position="437"/>
    </location>
</feature>
<dbReference type="Proteomes" id="UP001519460">
    <property type="component" value="Unassembled WGS sequence"/>
</dbReference>
<protein>
    <submittedName>
        <fullName evidence="4">Uncharacterized protein</fullName>
    </submittedName>
</protein>
<evidence type="ECO:0000256" key="2">
    <source>
        <dbReference type="SAM" id="Phobius"/>
    </source>
</evidence>
<evidence type="ECO:0000313" key="5">
    <source>
        <dbReference type="Proteomes" id="UP001519460"/>
    </source>
</evidence>
<accession>A0ABD0JL21</accession>
<evidence type="ECO:0000256" key="3">
    <source>
        <dbReference type="SAM" id="SignalP"/>
    </source>
</evidence>
<reference evidence="4 5" key="1">
    <citation type="journal article" date="2023" name="Sci. Data">
        <title>Genome assembly of the Korean intertidal mud-creeper Batillaria attramentaria.</title>
        <authorList>
            <person name="Patra A.K."/>
            <person name="Ho P.T."/>
            <person name="Jun S."/>
            <person name="Lee S.J."/>
            <person name="Kim Y."/>
            <person name="Won Y.J."/>
        </authorList>
    </citation>
    <scope>NUCLEOTIDE SEQUENCE [LARGE SCALE GENOMIC DNA]</scope>
    <source>
        <strain evidence="4">Wonlab-2016</strain>
    </source>
</reference>
<keyword evidence="5" id="KW-1185">Reference proteome</keyword>
<keyword evidence="3" id="KW-0732">Signal</keyword>
<organism evidence="4 5">
    <name type="scientific">Batillaria attramentaria</name>
    <dbReference type="NCBI Taxonomy" id="370345"/>
    <lineage>
        <taxon>Eukaryota</taxon>
        <taxon>Metazoa</taxon>
        <taxon>Spiralia</taxon>
        <taxon>Lophotrochozoa</taxon>
        <taxon>Mollusca</taxon>
        <taxon>Gastropoda</taxon>
        <taxon>Caenogastropoda</taxon>
        <taxon>Sorbeoconcha</taxon>
        <taxon>Cerithioidea</taxon>
        <taxon>Batillariidae</taxon>
        <taxon>Batillaria</taxon>
    </lineage>
</organism>
<keyword evidence="2" id="KW-1133">Transmembrane helix</keyword>
<proteinExistence type="predicted"/>
<gene>
    <name evidence="4" type="ORF">BaRGS_00033039</name>
</gene>
<feature type="non-terminal residue" evidence="4">
    <location>
        <position position="1"/>
    </location>
</feature>
<evidence type="ECO:0000313" key="4">
    <source>
        <dbReference type="EMBL" id="KAK7475717.1"/>
    </source>
</evidence>
<name>A0ABD0JL21_9CAEN</name>
<feature type="transmembrane region" description="Helical" evidence="2">
    <location>
        <begin position="254"/>
        <end position="278"/>
    </location>
</feature>
<feature type="compositionally biased region" description="Basic and acidic residues" evidence="1">
    <location>
        <begin position="414"/>
        <end position="424"/>
    </location>
</feature>
<dbReference type="AlphaFoldDB" id="A0ABD0JL21"/>
<feature type="chain" id="PRO_5044758835" evidence="3">
    <location>
        <begin position="19"/>
        <end position="437"/>
    </location>
</feature>
<sequence>RARRLFFLLAVVVYASNGITSSCTFEEHQQQQPSGSLTCMFSENIAQSKHDFVVERYNLTQDGEVPVITRHHEGRYRCHVIGSDYPDVEPCTYKPPITSITSSCTFEEHQQQQPSGSLTCMFSENIAQSKHDFVVERYNLTQDGVVPVITRHHEGRYRCHVIGSDYPDVEPCTYKPPITSPPEIQMIENDNGFVRGQGVSSQLAFGFRAHSRDITNCGLGHQSTKDDGTLYRFVTGSTNIDDSEDDVLGQRMTLVIVGANVAGFAVLAAIIITLNVVFLRRGRRVNGSPTEMQGLSLGDLRALHRPPTMYSEGSNFYEEIADGVLPLNLGAQAPDPVCRRIEPETGSDGSLVQATMRSPNTRSEPSTDAIVMSTEGGPSSSGGYIDMGQSVKPAVNHKWASQESLGESSDYVDMNERCKSDDRRRRAASRLYENVPQ</sequence>
<feature type="compositionally biased region" description="Polar residues" evidence="1">
    <location>
        <begin position="347"/>
        <end position="366"/>
    </location>
</feature>
<keyword evidence="2" id="KW-0812">Transmembrane</keyword>